<dbReference type="OrthoDB" id="18175at2759"/>
<evidence type="ECO:0000256" key="5">
    <source>
        <dbReference type="ARBA" id="ARBA00022989"/>
    </source>
</evidence>
<dbReference type="Pfam" id="PF09803">
    <property type="entry name" value="Pet100"/>
    <property type="match status" value="1"/>
</dbReference>
<keyword evidence="3" id="KW-0812">Transmembrane</keyword>
<keyword evidence="4" id="KW-0809">Transit peptide</keyword>
<dbReference type="InterPro" id="IPR018625">
    <property type="entry name" value="Pet100"/>
</dbReference>
<keyword evidence="5" id="KW-1133">Transmembrane helix</keyword>
<dbReference type="GO" id="GO:0005743">
    <property type="term" value="C:mitochondrial inner membrane"/>
    <property type="evidence" value="ECO:0007669"/>
    <property type="project" value="TreeGrafter"/>
</dbReference>
<dbReference type="EMBL" id="JABSTR010000006">
    <property type="protein sequence ID" value="KAH9374103.1"/>
    <property type="molecule type" value="Genomic_DNA"/>
</dbReference>
<evidence type="ECO:0000313" key="10">
    <source>
        <dbReference type="Proteomes" id="UP000821853"/>
    </source>
</evidence>
<organism evidence="9 10">
    <name type="scientific">Haemaphysalis longicornis</name>
    <name type="common">Bush tick</name>
    <dbReference type="NCBI Taxonomy" id="44386"/>
    <lineage>
        <taxon>Eukaryota</taxon>
        <taxon>Metazoa</taxon>
        <taxon>Ecdysozoa</taxon>
        <taxon>Arthropoda</taxon>
        <taxon>Chelicerata</taxon>
        <taxon>Arachnida</taxon>
        <taxon>Acari</taxon>
        <taxon>Parasitiformes</taxon>
        <taxon>Ixodida</taxon>
        <taxon>Ixodoidea</taxon>
        <taxon>Ixodidae</taxon>
        <taxon>Haemaphysalinae</taxon>
        <taxon>Haemaphysalis</taxon>
    </lineage>
</organism>
<evidence type="ECO:0000256" key="4">
    <source>
        <dbReference type="ARBA" id="ARBA00022946"/>
    </source>
</evidence>
<comment type="caution">
    <text evidence="9">The sequence shown here is derived from an EMBL/GenBank/DDBJ whole genome shotgun (WGS) entry which is preliminary data.</text>
</comment>
<comment type="similarity">
    <text evidence="8">Belongs to the PET100 family.</text>
</comment>
<dbReference type="PANTHER" id="PTHR33968:SF1">
    <property type="entry name" value="PROTEIN PET100 HOMOLOG, MITOCHONDRIAL"/>
    <property type="match status" value="1"/>
</dbReference>
<reference evidence="9 10" key="1">
    <citation type="journal article" date="2020" name="Cell">
        <title>Large-Scale Comparative Analyses of Tick Genomes Elucidate Their Genetic Diversity and Vector Capacities.</title>
        <authorList>
            <consortium name="Tick Genome and Microbiome Consortium (TIGMIC)"/>
            <person name="Jia N."/>
            <person name="Wang J."/>
            <person name="Shi W."/>
            <person name="Du L."/>
            <person name="Sun Y."/>
            <person name="Zhan W."/>
            <person name="Jiang J.F."/>
            <person name="Wang Q."/>
            <person name="Zhang B."/>
            <person name="Ji P."/>
            <person name="Bell-Sakyi L."/>
            <person name="Cui X.M."/>
            <person name="Yuan T.T."/>
            <person name="Jiang B.G."/>
            <person name="Yang W.F."/>
            <person name="Lam T.T."/>
            <person name="Chang Q.C."/>
            <person name="Ding S.J."/>
            <person name="Wang X.J."/>
            <person name="Zhu J.G."/>
            <person name="Ruan X.D."/>
            <person name="Zhao L."/>
            <person name="Wei J.T."/>
            <person name="Ye R.Z."/>
            <person name="Que T.C."/>
            <person name="Du C.H."/>
            <person name="Zhou Y.H."/>
            <person name="Cheng J.X."/>
            <person name="Dai P.F."/>
            <person name="Guo W.B."/>
            <person name="Han X.H."/>
            <person name="Huang E.J."/>
            <person name="Li L.F."/>
            <person name="Wei W."/>
            <person name="Gao Y.C."/>
            <person name="Liu J.Z."/>
            <person name="Shao H.Z."/>
            <person name="Wang X."/>
            <person name="Wang C.C."/>
            <person name="Yang T.C."/>
            <person name="Huo Q.B."/>
            <person name="Li W."/>
            <person name="Chen H.Y."/>
            <person name="Chen S.E."/>
            <person name="Zhou L.G."/>
            <person name="Ni X.B."/>
            <person name="Tian J.H."/>
            <person name="Sheng Y."/>
            <person name="Liu T."/>
            <person name="Pan Y.S."/>
            <person name="Xia L.Y."/>
            <person name="Li J."/>
            <person name="Zhao F."/>
            <person name="Cao W.C."/>
        </authorList>
    </citation>
    <scope>NUCLEOTIDE SEQUENCE [LARGE SCALE GENOMIC DNA]</scope>
    <source>
        <strain evidence="9">HaeL-2018</strain>
    </source>
</reference>
<dbReference type="GO" id="GO:0033617">
    <property type="term" value="P:mitochondrial respiratory chain complex IV assembly"/>
    <property type="evidence" value="ECO:0007669"/>
    <property type="project" value="InterPro"/>
</dbReference>
<accession>A0A9J6GGX0</accession>
<keyword evidence="6" id="KW-0496">Mitochondrion</keyword>
<dbReference type="OMA" id="MALYMTF"/>
<evidence type="ECO:0008006" key="11">
    <source>
        <dbReference type="Google" id="ProtNLM"/>
    </source>
</evidence>
<evidence type="ECO:0000256" key="3">
    <source>
        <dbReference type="ARBA" id="ARBA00022692"/>
    </source>
</evidence>
<keyword evidence="7" id="KW-0472">Membrane</keyword>
<sequence>MGSWQLEVFKMTIYMAFPVALFYAFNQPQFFEEWVVKKKRECFPAADAEADRQLRDCIESNKAKKREQLVKELAAVSGSGHAASGR</sequence>
<dbReference type="GO" id="GO:0051082">
    <property type="term" value="F:unfolded protein binding"/>
    <property type="evidence" value="ECO:0007669"/>
    <property type="project" value="TreeGrafter"/>
</dbReference>
<gene>
    <name evidence="9" type="ORF">HPB48_005372</name>
</gene>
<evidence type="ECO:0000256" key="8">
    <source>
        <dbReference type="ARBA" id="ARBA00038077"/>
    </source>
</evidence>
<protein>
    <recommendedName>
        <fullName evidence="11">Protein PET100 homolog, mitochondrial</fullName>
    </recommendedName>
</protein>
<proteinExistence type="inferred from homology"/>
<dbReference type="VEuPathDB" id="VectorBase:HLOH_052955"/>
<evidence type="ECO:0000313" key="9">
    <source>
        <dbReference type="EMBL" id="KAH9374103.1"/>
    </source>
</evidence>
<evidence type="ECO:0000256" key="7">
    <source>
        <dbReference type="ARBA" id="ARBA00023136"/>
    </source>
</evidence>
<keyword evidence="10" id="KW-1185">Reference proteome</keyword>
<evidence type="ECO:0000256" key="6">
    <source>
        <dbReference type="ARBA" id="ARBA00023128"/>
    </source>
</evidence>
<comment type="subcellular location">
    <subcellularLocation>
        <location evidence="1">Membrane</location>
        <topology evidence="1">Single-pass membrane protein</topology>
    </subcellularLocation>
    <subcellularLocation>
        <location evidence="2">Mitochondrion membrane</location>
    </subcellularLocation>
</comment>
<dbReference type="Proteomes" id="UP000821853">
    <property type="component" value="Chromosome 4"/>
</dbReference>
<dbReference type="PANTHER" id="PTHR33968">
    <property type="entry name" value="PROTEIN PET100 HOMOLOG, MITOCHONDRIAL"/>
    <property type="match status" value="1"/>
</dbReference>
<evidence type="ECO:0000256" key="1">
    <source>
        <dbReference type="ARBA" id="ARBA00004167"/>
    </source>
</evidence>
<dbReference type="AlphaFoldDB" id="A0A9J6GGX0"/>
<name>A0A9J6GGX0_HAELO</name>
<evidence type="ECO:0000256" key="2">
    <source>
        <dbReference type="ARBA" id="ARBA00004325"/>
    </source>
</evidence>